<dbReference type="InterPro" id="IPR051321">
    <property type="entry name" value="PHA/PHB_synthase"/>
</dbReference>
<dbReference type="GO" id="GO:0016746">
    <property type="term" value="F:acyltransferase activity"/>
    <property type="evidence" value="ECO:0007669"/>
    <property type="project" value="UniProtKB-KW"/>
</dbReference>
<comment type="subcellular location">
    <subcellularLocation>
        <location evidence="1">Cytoplasm</location>
    </subcellularLocation>
</comment>
<comment type="caution">
    <text evidence="7">The sequence shown here is derived from an EMBL/GenBank/DDBJ whole genome shotgun (WGS) entry which is preliminary data.</text>
</comment>
<sequence>MTDSRDQDGQQENQFDQSAQIAAMMETQAQWMRQLMNGGMFGAMMPGAAGTLPGVDAMQEFAANAARLQAMWTPGGTGASDSSGEDLSDAAAADPAHSAAAAAALADPSKWLAMMEGWTKSVPFADPAVQQSIWSDAAQLWQSVLGGNEQGASSKLPRKDRRFADPRWSSNPIFALIHQTYLLMNERLTQMAGDLDHLPPEKREQVRFATNTMLEALSPANFAATNPVVLERTVETRGANLVKGMEHMMADLKEGKLTHVDRDAFTVGENIAVTPGKVVHETPLYQLIQYSPVTPDVLATPLVIFPPWINRFYILDLNPQKSFIRWAVEQGLTVFVVSWKSADTSMKDVVWDDYIRAEIGAIDHIRSRLKVPSVHTIGYCVAGTTLAAALAILARRGEAEKVASATFFTAQVDFEDAGELLHFVDDNQIQLIEGMAKDGYIDGRVMAATFNMLRGTDLIWNYVVNNYLLGEDYPAFDLLHWNGDVTNLPAKWHSQYLRDLYKDNKLVTPDALQADGTPIDLTQVETPSYIQAGKEDHIAPATSVWRIMDHFQGPMRFVLAGSGHIAGVVNPPAAGKYQYWINEEPEVTSLDQFREGAVEHPGSWWPDWIEWLHSHGTQTVPAKGKRAPGMLKSDQCIEDAPGRYVKSR</sequence>
<dbReference type="Proteomes" id="UP000253727">
    <property type="component" value="Unassembled WGS sequence"/>
</dbReference>
<dbReference type="InterPro" id="IPR010941">
    <property type="entry name" value="PhaC_N"/>
</dbReference>
<accession>A0A369QDZ9</accession>
<keyword evidence="4 7" id="KW-0012">Acyltransferase</keyword>
<keyword evidence="2" id="KW-0963">Cytoplasm</keyword>
<dbReference type="InterPro" id="IPR010963">
    <property type="entry name" value="PHA_synth_I"/>
</dbReference>
<keyword evidence="3 7" id="KW-0808">Transferase</keyword>
<dbReference type="Pfam" id="PF00561">
    <property type="entry name" value="Abhydrolase_1"/>
    <property type="match status" value="1"/>
</dbReference>
<dbReference type="NCBIfam" id="TIGR01838">
    <property type="entry name" value="PHA_synth_I"/>
    <property type="match status" value="1"/>
</dbReference>
<keyword evidence="8" id="KW-1185">Reference proteome</keyword>
<dbReference type="InterPro" id="IPR029058">
    <property type="entry name" value="AB_hydrolase_fold"/>
</dbReference>
<evidence type="ECO:0000256" key="3">
    <source>
        <dbReference type="ARBA" id="ARBA00022679"/>
    </source>
</evidence>
<feature type="domain" description="AB hydrolase-1" evidence="5">
    <location>
        <begin position="331"/>
        <end position="570"/>
    </location>
</feature>
<dbReference type="Pfam" id="PF07167">
    <property type="entry name" value="PhaC_N"/>
    <property type="match status" value="1"/>
</dbReference>
<evidence type="ECO:0000259" key="5">
    <source>
        <dbReference type="Pfam" id="PF00561"/>
    </source>
</evidence>
<feature type="domain" description="Poly-beta-hydroxybutyrate polymerase N-terminal" evidence="6">
    <location>
        <begin position="159"/>
        <end position="327"/>
    </location>
</feature>
<evidence type="ECO:0000313" key="7">
    <source>
        <dbReference type="EMBL" id="RDC60508.1"/>
    </source>
</evidence>
<organism evidence="7 8">
    <name type="scientific">Alteripontixanthobacter maritimus</name>
    <dbReference type="NCBI Taxonomy" id="2161824"/>
    <lineage>
        <taxon>Bacteria</taxon>
        <taxon>Pseudomonadati</taxon>
        <taxon>Pseudomonadota</taxon>
        <taxon>Alphaproteobacteria</taxon>
        <taxon>Sphingomonadales</taxon>
        <taxon>Erythrobacteraceae</taxon>
        <taxon>Alteripontixanthobacter</taxon>
    </lineage>
</organism>
<dbReference type="InterPro" id="IPR000073">
    <property type="entry name" value="AB_hydrolase_1"/>
</dbReference>
<dbReference type="EMBL" id="QBKA01000002">
    <property type="protein sequence ID" value="RDC60508.1"/>
    <property type="molecule type" value="Genomic_DNA"/>
</dbReference>
<evidence type="ECO:0000256" key="4">
    <source>
        <dbReference type="ARBA" id="ARBA00023315"/>
    </source>
</evidence>
<gene>
    <name evidence="7" type="ORF">HME9302_01718</name>
</gene>
<name>A0A369QDZ9_9SPHN</name>
<dbReference type="EC" id="2.3.1.-" evidence="7"/>
<dbReference type="GO" id="GO:0042619">
    <property type="term" value="P:poly-hydroxybutyrate biosynthetic process"/>
    <property type="evidence" value="ECO:0007669"/>
    <property type="project" value="InterPro"/>
</dbReference>
<dbReference type="PANTHER" id="PTHR36837">
    <property type="entry name" value="POLY(3-HYDROXYALKANOATE) POLYMERASE SUBUNIT PHAC"/>
    <property type="match status" value="1"/>
</dbReference>
<evidence type="ECO:0000259" key="6">
    <source>
        <dbReference type="Pfam" id="PF07167"/>
    </source>
</evidence>
<dbReference type="AlphaFoldDB" id="A0A369QDZ9"/>
<reference evidence="7 8" key="1">
    <citation type="submission" date="2018-04" db="EMBL/GenBank/DDBJ databases">
        <title>Altererythrobacter sp. HME9302 genome sequencing and assembly.</title>
        <authorList>
            <person name="Kang H."/>
            <person name="Kim H."/>
            <person name="Joh K."/>
        </authorList>
    </citation>
    <scope>NUCLEOTIDE SEQUENCE [LARGE SCALE GENOMIC DNA]</scope>
    <source>
        <strain evidence="7 8">HME9302</strain>
    </source>
</reference>
<evidence type="ECO:0000313" key="8">
    <source>
        <dbReference type="Proteomes" id="UP000253727"/>
    </source>
</evidence>
<dbReference type="SUPFAM" id="SSF53474">
    <property type="entry name" value="alpha/beta-Hydrolases"/>
    <property type="match status" value="1"/>
</dbReference>
<evidence type="ECO:0000256" key="2">
    <source>
        <dbReference type="ARBA" id="ARBA00022490"/>
    </source>
</evidence>
<dbReference type="GO" id="GO:0005737">
    <property type="term" value="C:cytoplasm"/>
    <property type="evidence" value="ECO:0007669"/>
    <property type="project" value="UniProtKB-SubCell"/>
</dbReference>
<proteinExistence type="predicted"/>
<dbReference type="PANTHER" id="PTHR36837:SF5">
    <property type="entry name" value="POLY-3-HYDROXYBUTYRATE SYNTHASE"/>
    <property type="match status" value="1"/>
</dbReference>
<protein>
    <submittedName>
        <fullName evidence="7">Poly-beta-hydroxybutyrate polymerase</fullName>
        <ecNumber evidence="7">2.3.1.-</ecNumber>
    </submittedName>
</protein>
<dbReference type="Gene3D" id="3.40.50.1820">
    <property type="entry name" value="alpha/beta hydrolase"/>
    <property type="match status" value="1"/>
</dbReference>
<evidence type="ECO:0000256" key="1">
    <source>
        <dbReference type="ARBA" id="ARBA00004496"/>
    </source>
</evidence>